<dbReference type="InterPro" id="IPR043129">
    <property type="entry name" value="ATPase_NBD"/>
</dbReference>
<dbReference type="HOGENOM" id="CLU_729432_0_0_0"/>
<sequence length="344" mass="39630">MSRKKEKTEIKKISELKEYLKYEVSQFGEVLWDFSLKDGYYYLVLAKDFEVPKDYYALDCEVFSLARISGVLGKEELKILDIGRRKTTFVKVSKGELDFYRVVLKGGDYLNEYLVKNLNVNYEEAERIKKEKGLKNEIVKKAFHEIMEGLGVDLSGEVLLSGGGARLKGIEEFVEKPLFNDYCEPELNSAFGASLKFVYKDSSPSFRKEEISQKEQRTLALFLGVSTLAFFAYFTLKEPVKKETLKTLNQKKKELFSQKFPDIPPVLVEEQLKSLTKTQKESVLIKFNKAFMKLPQGVKVYRIEYTNGVLKLVGEGNEEIVRRLKPESVKKTPKGTYEFTLVLK</sequence>
<keyword evidence="1" id="KW-0472">Membrane</keyword>
<feature type="transmembrane region" description="Helical" evidence="1">
    <location>
        <begin position="218"/>
        <end position="236"/>
    </location>
</feature>
<reference evidence="2 3" key="1">
    <citation type="journal article" date="1998" name="Nature">
        <title>The complete genome of the hyperthermophilic bacterium Aquifex aeolicus.</title>
        <authorList>
            <person name="Deckert G."/>
            <person name="Warren P.V."/>
            <person name="Gaasterland T."/>
            <person name="Young W.G."/>
            <person name="Lenox A.L."/>
            <person name="Graham D.E."/>
            <person name="Overbeek R."/>
            <person name="Snead M.A."/>
            <person name="Keller M."/>
            <person name="Aujay M."/>
            <person name="Huber R."/>
            <person name="Feldman R.A."/>
            <person name="Short J.M."/>
            <person name="Olson G.J."/>
            <person name="Swanson R.V."/>
        </authorList>
    </citation>
    <scope>NUCLEOTIDE SEQUENCE [LARGE SCALE GENOMIC DNA]</scope>
    <source>
        <strain evidence="2 3">VF5</strain>
    </source>
</reference>
<dbReference type="PIR" id="G70458">
    <property type="entry name" value="G70458"/>
</dbReference>
<evidence type="ECO:0000313" key="2">
    <source>
        <dbReference type="EMBL" id="AAC07665.1"/>
    </source>
</evidence>
<dbReference type="KEGG" id="aae:aq_1843"/>
<proteinExistence type="predicted"/>
<dbReference type="SUPFAM" id="SSF53067">
    <property type="entry name" value="Actin-like ATPase domain"/>
    <property type="match status" value="1"/>
</dbReference>
<keyword evidence="1" id="KW-0812">Transmembrane</keyword>
<gene>
    <name evidence="2" type="ordered locus">aq_1843</name>
</gene>
<name>O67697_AQUAE</name>
<evidence type="ECO:0000256" key="1">
    <source>
        <dbReference type="SAM" id="Phobius"/>
    </source>
</evidence>
<evidence type="ECO:0000313" key="3">
    <source>
        <dbReference type="Proteomes" id="UP000000798"/>
    </source>
</evidence>
<organism evidence="2 3">
    <name type="scientific">Aquifex aeolicus (strain VF5)</name>
    <dbReference type="NCBI Taxonomy" id="224324"/>
    <lineage>
        <taxon>Bacteria</taxon>
        <taxon>Pseudomonadati</taxon>
        <taxon>Aquificota</taxon>
        <taxon>Aquificia</taxon>
        <taxon>Aquificales</taxon>
        <taxon>Aquificaceae</taxon>
        <taxon>Aquifex</taxon>
    </lineage>
</organism>
<accession>O67697</accession>
<dbReference type="eggNOG" id="COG0849">
    <property type="taxonomic scope" value="Bacteria"/>
</dbReference>
<dbReference type="Pfam" id="PF14450">
    <property type="entry name" value="FtsA"/>
    <property type="match status" value="1"/>
</dbReference>
<dbReference type="Proteomes" id="UP000000798">
    <property type="component" value="Chromosome"/>
</dbReference>
<dbReference type="EnsemblBacteria" id="AAC07665">
    <property type="protein sequence ID" value="AAC07665"/>
    <property type="gene ID" value="aq_1843"/>
</dbReference>
<keyword evidence="3" id="KW-1185">Reference proteome</keyword>
<dbReference type="Gene3D" id="3.30.420.40">
    <property type="match status" value="1"/>
</dbReference>
<dbReference type="InParanoid" id="O67697"/>
<dbReference type="STRING" id="224324.aq_1843"/>
<protein>
    <submittedName>
        <fullName evidence="2">Uncharacterized protein</fullName>
    </submittedName>
</protein>
<dbReference type="EMBL" id="AE000657">
    <property type="protein sequence ID" value="AAC07665.1"/>
    <property type="molecule type" value="Genomic_DNA"/>
</dbReference>
<dbReference type="OrthoDB" id="12213at2"/>
<keyword evidence="1" id="KW-1133">Transmembrane helix</keyword>
<dbReference type="AlphaFoldDB" id="O67697"/>